<gene>
    <name evidence="2" type="ORF">MEDL_16575</name>
</gene>
<dbReference type="SUPFAM" id="SSF47986">
    <property type="entry name" value="DEATH domain"/>
    <property type="match status" value="2"/>
</dbReference>
<dbReference type="CDD" id="cd01671">
    <property type="entry name" value="CARD"/>
    <property type="match status" value="2"/>
</dbReference>
<organism evidence="2 3">
    <name type="scientific">Mytilus edulis</name>
    <name type="common">Blue mussel</name>
    <dbReference type="NCBI Taxonomy" id="6550"/>
    <lineage>
        <taxon>Eukaryota</taxon>
        <taxon>Metazoa</taxon>
        <taxon>Spiralia</taxon>
        <taxon>Lophotrochozoa</taxon>
        <taxon>Mollusca</taxon>
        <taxon>Bivalvia</taxon>
        <taxon>Autobranchia</taxon>
        <taxon>Pteriomorphia</taxon>
        <taxon>Mytilida</taxon>
        <taxon>Mytiloidea</taxon>
        <taxon>Mytilidae</taxon>
        <taxon>Mytilinae</taxon>
        <taxon>Mytilus</taxon>
    </lineage>
</organism>
<dbReference type="InterPro" id="IPR001315">
    <property type="entry name" value="CARD"/>
</dbReference>
<dbReference type="GO" id="GO:0006355">
    <property type="term" value="P:regulation of DNA-templated transcription"/>
    <property type="evidence" value="ECO:0007669"/>
    <property type="project" value="InterPro"/>
</dbReference>
<dbReference type="OrthoDB" id="6083958at2759"/>
<dbReference type="InterPro" id="IPR006988">
    <property type="entry name" value="Nab_N"/>
</dbReference>
<reference evidence="2" key="1">
    <citation type="submission" date="2021-03" db="EMBL/GenBank/DDBJ databases">
        <authorList>
            <person name="Bekaert M."/>
        </authorList>
    </citation>
    <scope>NUCLEOTIDE SEQUENCE</scope>
</reference>
<dbReference type="Gene3D" id="1.10.533.10">
    <property type="entry name" value="Death Domain, Fas"/>
    <property type="match status" value="2"/>
</dbReference>
<dbReference type="InterPro" id="IPR011029">
    <property type="entry name" value="DEATH-like_dom_sf"/>
</dbReference>
<accession>A0A8S3R552</accession>
<dbReference type="GO" id="GO:0003712">
    <property type="term" value="F:transcription coregulator activity"/>
    <property type="evidence" value="ECO:0007669"/>
    <property type="project" value="InterPro"/>
</dbReference>
<dbReference type="Proteomes" id="UP000683360">
    <property type="component" value="Unassembled WGS sequence"/>
</dbReference>
<dbReference type="PANTHER" id="PTHR15034">
    <property type="entry name" value="DEATH DOMAIN-CONTAINING PROTEIN CRADD"/>
    <property type="match status" value="1"/>
</dbReference>
<dbReference type="SMART" id="SM00114">
    <property type="entry name" value="CARD"/>
    <property type="match status" value="2"/>
</dbReference>
<evidence type="ECO:0000313" key="3">
    <source>
        <dbReference type="Proteomes" id="UP000683360"/>
    </source>
</evidence>
<dbReference type="Pfam" id="PF00619">
    <property type="entry name" value="CARD"/>
    <property type="match status" value="2"/>
</dbReference>
<feature type="domain" description="CARD" evidence="1">
    <location>
        <begin position="249"/>
        <end position="318"/>
    </location>
</feature>
<dbReference type="GO" id="GO:0042981">
    <property type="term" value="P:regulation of apoptotic process"/>
    <property type="evidence" value="ECO:0007669"/>
    <property type="project" value="InterPro"/>
</dbReference>
<protein>
    <submittedName>
        <fullName evidence="2">NAB</fullName>
    </submittedName>
</protein>
<dbReference type="PROSITE" id="PS50209">
    <property type="entry name" value="CARD"/>
    <property type="match status" value="2"/>
</dbReference>
<dbReference type="PANTHER" id="PTHR15034:SF5">
    <property type="entry name" value="DEATH DOMAIN-CONTAINING PROTEIN CRADD"/>
    <property type="match status" value="1"/>
</dbReference>
<dbReference type="GO" id="GO:0070513">
    <property type="term" value="F:death domain binding"/>
    <property type="evidence" value="ECO:0007669"/>
    <property type="project" value="InterPro"/>
</dbReference>
<dbReference type="Pfam" id="PF04904">
    <property type="entry name" value="SAM_NCD1"/>
    <property type="match status" value="1"/>
</dbReference>
<comment type="caution">
    <text evidence="2">The sequence shown here is derived from an EMBL/GenBank/DDBJ whole genome shotgun (WGS) entry which is preliminary data.</text>
</comment>
<dbReference type="InterPro" id="IPR037939">
    <property type="entry name" value="CRADD"/>
</dbReference>
<dbReference type="AlphaFoldDB" id="A0A8S3R552"/>
<dbReference type="EMBL" id="CAJPWZ010000873">
    <property type="protein sequence ID" value="CAG2201967.1"/>
    <property type="molecule type" value="Genomic_DNA"/>
</dbReference>
<evidence type="ECO:0000259" key="1">
    <source>
        <dbReference type="PROSITE" id="PS50209"/>
    </source>
</evidence>
<dbReference type="GO" id="GO:0005634">
    <property type="term" value="C:nucleus"/>
    <property type="evidence" value="ECO:0007669"/>
    <property type="project" value="InterPro"/>
</dbReference>
<evidence type="ECO:0000313" key="2">
    <source>
        <dbReference type="EMBL" id="CAG2201967.1"/>
    </source>
</evidence>
<proteinExistence type="predicted"/>
<keyword evidence="3" id="KW-1185">Reference proteome</keyword>
<dbReference type="GO" id="GO:0002020">
    <property type="term" value="F:protease binding"/>
    <property type="evidence" value="ECO:0007669"/>
    <property type="project" value="InterPro"/>
</dbReference>
<name>A0A8S3R552_MYTED</name>
<feature type="domain" description="CARD" evidence="1">
    <location>
        <begin position="133"/>
        <end position="213"/>
    </location>
</feature>
<sequence length="394" mass="45970">MATHQPQNLPEWQLHCILKRASLIRYYDSFIKNGEVDVIKLSESDDIVFKNIMEKNEHVPSYIQKADDAASATAVQSLKSTAVSDIKSQLHQRQNDDDEKQKTQNESCTICKSENTEIQPQQDTKSKQTQRVVKDQKQHGLVPYYDELINKTVLDKMVLDSLISRCILMIEDREEIIKPTTQRERNRVLLNILTNRPYGTFEVFKDVLQESNPYNTDVQELVSKMQCSDSRDKDINCNDIMIHEHIVKLQKNYLMFVNDVDCKTDILDHLYEKGVLDTEEKEEVYNFSITRHESNRILLSKLVRKGEDAYGKLLESLRRGPYNDVVSDIEKTAVSELEIQWCQIGIKQLRDREKDKDLRVTHTKIKELTHDEHDEVIPNIYLVSVIWGKHCYVT</sequence>